<organism evidence="6 7">
    <name type="scientific">Microlunatus spumicola</name>
    <dbReference type="NCBI Taxonomy" id="81499"/>
    <lineage>
        <taxon>Bacteria</taxon>
        <taxon>Bacillati</taxon>
        <taxon>Actinomycetota</taxon>
        <taxon>Actinomycetes</taxon>
        <taxon>Propionibacteriales</taxon>
        <taxon>Propionibacteriaceae</taxon>
        <taxon>Microlunatus</taxon>
    </lineage>
</organism>
<evidence type="ECO:0000256" key="3">
    <source>
        <dbReference type="ARBA" id="ARBA00013252"/>
    </source>
</evidence>
<evidence type="ECO:0000256" key="5">
    <source>
        <dbReference type="ARBA" id="ARBA00023239"/>
    </source>
</evidence>
<dbReference type="EMBL" id="BAAAYR010000001">
    <property type="protein sequence ID" value="GAA3551219.1"/>
    <property type="molecule type" value="Genomic_DNA"/>
</dbReference>
<dbReference type="EC" id="4.2.1.96" evidence="3"/>
<dbReference type="Pfam" id="PF01329">
    <property type="entry name" value="Pterin_4a"/>
    <property type="match status" value="1"/>
</dbReference>
<accession>A0ABP6WHA4</accession>
<proteinExistence type="inferred from homology"/>
<evidence type="ECO:0000256" key="1">
    <source>
        <dbReference type="ARBA" id="ARBA00001554"/>
    </source>
</evidence>
<name>A0ABP6WHA4_9ACTN</name>
<gene>
    <name evidence="6" type="ORF">GCM10022197_02650</name>
</gene>
<dbReference type="InterPro" id="IPR036428">
    <property type="entry name" value="PCD_sf"/>
</dbReference>
<dbReference type="PANTHER" id="PTHR12599">
    <property type="entry name" value="PTERIN-4-ALPHA-CARBINOLAMINE DEHYDRATASE"/>
    <property type="match status" value="1"/>
</dbReference>
<comment type="similarity">
    <text evidence="2">Belongs to the pterin-4-alpha-carbinolamine dehydratase family.</text>
</comment>
<dbReference type="Gene3D" id="3.30.1360.20">
    <property type="entry name" value="Transcriptional coactivator/pterin dehydratase"/>
    <property type="match status" value="1"/>
</dbReference>
<dbReference type="PANTHER" id="PTHR12599:SF0">
    <property type="entry name" value="PTERIN-4-ALPHA-CARBINOLAMINE DEHYDRATASE"/>
    <property type="match status" value="1"/>
</dbReference>
<sequence length="97" mass="10755">MPRLLAPDDLKTQLTSLPAWRLEGDALVRDVQRPDFAAGLALVVAVAEEAGSLNHHPDVDLRYTSVRFALWTHVSGGVTQYDVELAHRIEALIREGR</sequence>
<dbReference type="CDD" id="cd00488">
    <property type="entry name" value="PCD_DCoH"/>
    <property type="match status" value="1"/>
</dbReference>
<evidence type="ECO:0000256" key="4">
    <source>
        <dbReference type="ARBA" id="ARBA00021735"/>
    </source>
</evidence>
<comment type="catalytic activity">
    <reaction evidence="1">
        <text>(4aS,6R)-4a-hydroxy-L-erythro-5,6,7,8-tetrahydrobiopterin = (6R)-L-erythro-6,7-dihydrobiopterin + H2O</text>
        <dbReference type="Rhea" id="RHEA:11920"/>
        <dbReference type="ChEBI" id="CHEBI:15377"/>
        <dbReference type="ChEBI" id="CHEBI:15642"/>
        <dbReference type="ChEBI" id="CHEBI:43120"/>
        <dbReference type="EC" id="4.2.1.96"/>
    </reaction>
</comment>
<dbReference type="SUPFAM" id="SSF55248">
    <property type="entry name" value="PCD-like"/>
    <property type="match status" value="1"/>
</dbReference>
<reference evidence="7" key="1">
    <citation type="journal article" date="2019" name="Int. J. Syst. Evol. Microbiol.">
        <title>The Global Catalogue of Microorganisms (GCM) 10K type strain sequencing project: providing services to taxonomists for standard genome sequencing and annotation.</title>
        <authorList>
            <consortium name="The Broad Institute Genomics Platform"/>
            <consortium name="The Broad Institute Genome Sequencing Center for Infectious Disease"/>
            <person name="Wu L."/>
            <person name="Ma J."/>
        </authorList>
    </citation>
    <scope>NUCLEOTIDE SEQUENCE [LARGE SCALE GENOMIC DNA]</scope>
    <source>
        <strain evidence="7">JCM 16540</strain>
    </source>
</reference>
<dbReference type="Proteomes" id="UP001500767">
    <property type="component" value="Unassembled WGS sequence"/>
</dbReference>
<evidence type="ECO:0000313" key="7">
    <source>
        <dbReference type="Proteomes" id="UP001500767"/>
    </source>
</evidence>
<dbReference type="RefSeq" id="WP_204912592.1">
    <property type="nucleotide sequence ID" value="NZ_BAAAYR010000001.1"/>
</dbReference>
<evidence type="ECO:0000256" key="2">
    <source>
        <dbReference type="ARBA" id="ARBA00006472"/>
    </source>
</evidence>
<keyword evidence="5" id="KW-0456">Lyase</keyword>
<dbReference type="NCBIfam" id="NF002017">
    <property type="entry name" value="PRK00823.1-2"/>
    <property type="match status" value="1"/>
</dbReference>
<comment type="caution">
    <text evidence="6">The sequence shown here is derived from an EMBL/GenBank/DDBJ whole genome shotgun (WGS) entry which is preliminary data.</text>
</comment>
<evidence type="ECO:0000313" key="6">
    <source>
        <dbReference type="EMBL" id="GAA3551219.1"/>
    </source>
</evidence>
<keyword evidence="7" id="KW-1185">Reference proteome</keyword>
<dbReference type="InterPro" id="IPR001533">
    <property type="entry name" value="Pterin_deHydtase"/>
</dbReference>
<protein>
    <recommendedName>
        <fullName evidence="4">Putative pterin-4-alpha-carbinolamine dehydratase</fullName>
        <ecNumber evidence="3">4.2.1.96</ecNumber>
    </recommendedName>
</protein>